<dbReference type="Proteomes" id="UP000007962">
    <property type="component" value="Chromosome"/>
</dbReference>
<dbReference type="HOGENOM" id="CLU_096028_3_2_11"/>
<dbReference type="KEGG" id="bcv:Bcav_1288"/>
<dbReference type="EMBL" id="CP001618">
    <property type="protein sequence ID" value="ACQ79548.1"/>
    <property type="molecule type" value="Genomic_DNA"/>
</dbReference>
<protein>
    <recommendedName>
        <fullName evidence="4">VanZ family protein</fullName>
    </recommendedName>
</protein>
<dbReference type="AlphaFoldDB" id="C5C1T0"/>
<accession>C5C1T0</accession>
<dbReference type="eggNOG" id="COG5652">
    <property type="taxonomic scope" value="Bacteria"/>
</dbReference>
<dbReference type="STRING" id="471853.Bcav_1288"/>
<keyword evidence="1" id="KW-0472">Membrane</keyword>
<feature type="transmembrane region" description="Helical" evidence="1">
    <location>
        <begin position="81"/>
        <end position="101"/>
    </location>
</feature>
<feature type="transmembrane region" description="Helical" evidence="1">
    <location>
        <begin position="55"/>
        <end position="75"/>
    </location>
</feature>
<organism evidence="2 3">
    <name type="scientific">Beutenbergia cavernae (strain ATCC BAA-8 / DSM 12333 / CCUG 43141 / JCM 11478 / NBRC 16432 / NCIMB 13614 / HKI 0122)</name>
    <dbReference type="NCBI Taxonomy" id="471853"/>
    <lineage>
        <taxon>Bacteria</taxon>
        <taxon>Bacillati</taxon>
        <taxon>Actinomycetota</taxon>
        <taxon>Actinomycetes</taxon>
        <taxon>Micrococcales</taxon>
        <taxon>Beutenbergiaceae</taxon>
        <taxon>Beutenbergia</taxon>
    </lineage>
</organism>
<dbReference type="NCBIfam" id="NF037970">
    <property type="entry name" value="vanZ_1"/>
    <property type="match status" value="1"/>
</dbReference>
<name>C5C1T0_BEUC1</name>
<evidence type="ECO:0000313" key="3">
    <source>
        <dbReference type="Proteomes" id="UP000007962"/>
    </source>
</evidence>
<gene>
    <name evidence="2" type="ordered locus">Bcav_1288</name>
</gene>
<keyword evidence="1" id="KW-1133">Transmembrane helix</keyword>
<dbReference type="PANTHER" id="PTHR28008:SF1">
    <property type="entry name" value="DOMAIN PROTEIN, PUTATIVE (AFU_ORTHOLOGUE AFUA_3G10980)-RELATED"/>
    <property type="match status" value="1"/>
</dbReference>
<sequence>MAFGVAVVVQLIALYAPSTPRVGPDIPNLDKLQHGLSFALVAGTGLLAGLRARWFVPVLLAHAVLSEVVQGAFLPDRSGDVADVVADVAGIAVGWALAFLVMRRRSASFSVAGPRPPADVR</sequence>
<dbReference type="PANTHER" id="PTHR28008">
    <property type="entry name" value="DOMAIN PROTEIN, PUTATIVE (AFU_ORTHOLOGUE AFUA_3G10980)-RELATED"/>
    <property type="match status" value="1"/>
</dbReference>
<evidence type="ECO:0008006" key="4">
    <source>
        <dbReference type="Google" id="ProtNLM"/>
    </source>
</evidence>
<keyword evidence="3" id="KW-1185">Reference proteome</keyword>
<proteinExistence type="predicted"/>
<evidence type="ECO:0000313" key="2">
    <source>
        <dbReference type="EMBL" id="ACQ79548.1"/>
    </source>
</evidence>
<evidence type="ECO:0000256" key="1">
    <source>
        <dbReference type="SAM" id="Phobius"/>
    </source>
</evidence>
<reference evidence="2 3" key="1">
    <citation type="journal article" date="2009" name="Stand. Genomic Sci.">
        <title>Complete genome sequence of Beutenbergia cavernae type strain (HKI 0122).</title>
        <authorList>
            <person name="Land M."/>
            <person name="Pukall R."/>
            <person name="Abt B."/>
            <person name="Goker M."/>
            <person name="Rohde M."/>
            <person name="Glavina Del Rio T."/>
            <person name="Tice H."/>
            <person name="Copeland A."/>
            <person name="Cheng J.F."/>
            <person name="Lucas S."/>
            <person name="Chen F."/>
            <person name="Nolan M."/>
            <person name="Bruce D."/>
            <person name="Goodwin L."/>
            <person name="Pitluck S."/>
            <person name="Ivanova N."/>
            <person name="Mavromatis K."/>
            <person name="Ovchinnikova G."/>
            <person name="Pati A."/>
            <person name="Chen A."/>
            <person name="Palaniappan K."/>
            <person name="Hauser L."/>
            <person name="Chang Y.J."/>
            <person name="Jefferies C.C."/>
            <person name="Saunders E."/>
            <person name="Brettin T."/>
            <person name="Detter J.C."/>
            <person name="Han C."/>
            <person name="Chain P."/>
            <person name="Bristow J."/>
            <person name="Eisen J.A."/>
            <person name="Markowitz V."/>
            <person name="Hugenholtz P."/>
            <person name="Kyrpides N.C."/>
            <person name="Klenk H.P."/>
            <person name="Lapidus A."/>
        </authorList>
    </citation>
    <scope>NUCLEOTIDE SEQUENCE [LARGE SCALE GENOMIC DNA]</scope>
    <source>
        <strain evidence="3">ATCC BAA-8 / DSM 12333 / NBRC 16432</strain>
    </source>
</reference>
<keyword evidence="1" id="KW-0812">Transmembrane</keyword>